<evidence type="ECO:0000313" key="5">
    <source>
        <dbReference type="EMBL" id="NDY42721.1"/>
    </source>
</evidence>
<name>A0A6N9TN51_DISTH</name>
<dbReference type="RefSeq" id="WP_163298854.1">
    <property type="nucleotide sequence ID" value="NZ_JAAGRR010000079.1"/>
</dbReference>
<keyword evidence="3" id="KW-0732">Signal</keyword>
<feature type="domain" description="PilY1 beta-propeller" evidence="4">
    <location>
        <begin position="1070"/>
        <end position="1229"/>
    </location>
</feature>
<comment type="caution">
    <text evidence="5">The sequence shown here is derived from an EMBL/GenBank/DDBJ whole genome shotgun (WGS) entry which is preliminary data.</text>
</comment>
<evidence type="ECO:0000256" key="1">
    <source>
        <dbReference type="ARBA" id="ARBA00022723"/>
    </source>
</evidence>
<gene>
    <name evidence="5" type="ORF">G3N55_07690</name>
</gene>
<dbReference type="Gene3D" id="2.10.10.90">
    <property type="match status" value="1"/>
</dbReference>
<keyword evidence="1" id="KW-0479">Metal-binding</keyword>
<protein>
    <recommendedName>
        <fullName evidence="4">PilY1 beta-propeller domain-containing protein</fullName>
    </recommendedName>
</protein>
<evidence type="ECO:0000256" key="2">
    <source>
        <dbReference type="ARBA" id="ARBA00022837"/>
    </source>
</evidence>
<dbReference type="Pfam" id="PF05567">
    <property type="entry name" value="T4P_PilY1"/>
    <property type="match status" value="1"/>
</dbReference>
<evidence type="ECO:0000313" key="6">
    <source>
        <dbReference type="Proteomes" id="UP000469346"/>
    </source>
</evidence>
<dbReference type="GO" id="GO:0046872">
    <property type="term" value="F:metal ion binding"/>
    <property type="evidence" value="ECO:0007669"/>
    <property type="project" value="UniProtKB-KW"/>
</dbReference>
<dbReference type="InterPro" id="IPR018247">
    <property type="entry name" value="EF_Hand_1_Ca_BS"/>
</dbReference>
<reference evidence="5 6" key="1">
    <citation type="submission" date="2020-02" db="EMBL/GenBank/DDBJ databases">
        <title>Comparative genomics of sulfur disproportionating microorganisms.</title>
        <authorList>
            <person name="Ward L.M."/>
            <person name="Bertran E."/>
            <person name="Johnston D.T."/>
        </authorList>
    </citation>
    <scope>NUCLEOTIDE SEQUENCE [LARGE SCALE GENOMIC DNA]</scope>
    <source>
        <strain evidence="5 6">DSM 100025</strain>
    </source>
</reference>
<feature type="signal peptide" evidence="3">
    <location>
        <begin position="1"/>
        <end position="28"/>
    </location>
</feature>
<dbReference type="Gene3D" id="3.40.50.410">
    <property type="entry name" value="von Willebrand factor, type A domain"/>
    <property type="match status" value="1"/>
</dbReference>
<organism evidence="5 6">
    <name type="scientific">Dissulfurirhabdus thermomarina</name>
    <dbReference type="NCBI Taxonomy" id="1765737"/>
    <lineage>
        <taxon>Bacteria</taxon>
        <taxon>Deltaproteobacteria</taxon>
        <taxon>Dissulfurirhabdaceae</taxon>
        <taxon>Dissulfurirhabdus</taxon>
    </lineage>
</organism>
<dbReference type="InterPro" id="IPR036465">
    <property type="entry name" value="vWFA_dom_sf"/>
</dbReference>
<dbReference type="Proteomes" id="UP000469346">
    <property type="component" value="Unassembled WGS sequence"/>
</dbReference>
<keyword evidence="6" id="KW-1185">Reference proteome</keyword>
<accession>A0A6N9TN51</accession>
<feature type="chain" id="PRO_5026795739" description="PilY1 beta-propeller domain-containing protein" evidence="3">
    <location>
        <begin position="29"/>
        <end position="1704"/>
    </location>
</feature>
<proteinExistence type="predicted"/>
<dbReference type="PROSITE" id="PS00018">
    <property type="entry name" value="EF_HAND_1"/>
    <property type="match status" value="1"/>
</dbReference>
<evidence type="ECO:0000256" key="3">
    <source>
        <dbReference type="SAM" id="SignalP"/>
    </source>
</evidence>
<dbReference type="InterPro" id="IPR008707">
    <property type="entry name" value="B-propeller_PilY1"/>
</dbReference>
<keyword evidence="2" id="KW-0106">Calcium</keyword>
<dbReference type="EMBL" id="JAAGRR010000079">
    <property type="protein sequence ID" value="NDY42721.1"/>
    <property type="molecule type" value="Genomic_DNA"/>
</dbReference>
<evidence type="ECO:0000259" key="4">
    <source>
        <dbReference type="Pfam" id="PF05567"/>
    </source>
</evidence>
<sequence>MKGLIRHILATTLALLAAAVLPGAAALAGDTCADNTAIPPFLSGGVPPNLLLVIDNSASMYDLAYVDEADPGACYDGIDLATGQESYNATRSYAGYFDRVDDAGNTQWYAYNATSQQFERKTAAEADALCTTAVGTRYDKAGTLCLKINETLTPHKMTAFAATGNFLNWAAASKLDVEKRILTGGKYDAANHQLVMESRGCLERRMIKQVAVTQGVTTYYLALGVRPPREPYPLWKAGTAYTAGDIVKSVGSLYKATTSGTSASNATSALDDTGVTWTEYTLGRWADNVAYPAGTLVSDIGSSGTYDLYHMYYTPTGGTSHGTNPEDDTGVDWILYTETQIEVFQPKTNGFDTSACDEAIDLLEAGGSQGQIKSDIDACMAYDNATSTYATLSGYMNAPFNHSVQNCWYLAKHGVWPPGAGSVTAAQNDCEKLYALIDPWDITPDYPGYVCFGIYQDVNGTVTQYGYVGRCWNAVSSNATLTCTKYHPKHPGDPAYCQKWEVTGSTSSGTWIPDSDNCVDQALRDFCGAMEIPDVVDPTDQAGSTGEFWNLPAMLTDYGVTAQLSSPIAVMRGRIAQPSPPTTGVIREFSRAIRIGVMAFNDEGSDTECNASDPYILYDCTNPKNQDGAEVLAYIDMDTGNATTHTAALVQAINDIKATTWTPLAEALYNALGYYGQNATRRLNSGFGVEDFLVDASHPDPVLAYCQSNNILLITDGASTADQAAAMRAFAALAGHNDGDADPAACGSLDGSSLLDDLAWFGKHGDPLDLYANPWYTDESGNPVTKKNISTYIVVAGSQRSDNSTGECNPLVQLTAAAANGGTTLYQATDVSALETQLRNVFTDIAARAASGTAASVISASRGGEGAVFQAMFWTRKLDNQSPRNEVRWVGDVHSLFLGATGGIFEDTNGDDALDPAADRQVTLYFDSALQRARACYGGLNATAGTCTNATEIENVHFLWSAADWLAGISDADITANRATYLSGTPKRYIFTWEDLNADGVVDSGEVLPFDQNLPAAFGVSASRGPISQDFGVKTNAEAIDIINWIRGANVTGFRNRTLVEGGAPKVYRLGDVVHSTPMVVAAPAESYALLYDDLSYARFYRHYKNRRQMVYFGANDGMLHAVNGGFFDPTTRKFCRDANCSGAAGAPELGQEMWAYVPYNLLPYLKCLTDPDYQHRYFVDLRPRIFDAKIFPDDADHPGGWGTLLVGGMRLGGGTLKAADLDLAVDGSLDYASDDRTFVSAYFILDITNPEKPPTLLAEMTDTTTGSEAPMGFTTAIPTVVPMRQDTNTTEWTLVLGSGPTNMYGESTQKGRVCTFPLNGLAGTPRAFRLPAAPPSFANEAGCFELDDKSFVSDLITVDFDLRHDPLYKADAVYFGTVIGDSAPGQGGKLYRLITRRLAADGTQELTHPHEWAGLRSPNPAVLIDAGRPITAAPAVGTDGQNYWIYVGTGRYFDALVDKNDNTTQYEFGIMEPTNATTGRLTWEQVEFGPAGFLPQPRGSRGLQRVDQIQVALATSPALASLCCSASENFLDAANASICSANDTSCLPDRVAPLAGKVNNFGELKDYILSYRDGWYREMTIPRERNLGQAALLGGLLLYTTYQPIDNVCLPEGYSYLYALYYQTGTAWFKNIFADLQGATHGASSRNLGRGMALTPSLHTGKSEGSKAFVQTSTGAILEIETPELPLKNVHSGRVNWREMTDE</sequence>